<comment type="subcellular location">
    <subcellularLocation>
        <location evidence="1 10">Host nucleus</location>
        <location evidence="1 10">Host nucleolus</location>
    </subcellularLocation>
</comment>
<evidence type="ECO:0000256" key="5">
    <source>
        <dbReference type="ARBA" id="ARBA00022581"/>
    </source>
</evidence>
<dbReference type="InterPro" id="IPR036963">
    <property type="entry name" value="Tat_dom_sf"/>
</dbReference>
<evidence type="ECO:0000256" key="4">
    <source>
        <dbReference type="ARBA" id="ARBA00022562"/>
    </source>
</evidence>
<name>B7FCB5_SIV</name>
<keyword evidence="6 10" id="KW-0694">RNA-binding</keyword>
<dbReference type="GO" id="GO:0050434">
    <property type="term" value="P:positive regulation of viral transcription"/>
    <property type="evidence" value="ECO:0007669"/>
    <property type="project" value="InterPro"/>
</dbReference>
<evidence type="ECO:0000256" key="1">
    <source>
        <dbReference type="ARBA" id="ARBA00004307"/>
    </source>
</evidence>
<dbReference type="GO" id="GO:0044196">
    <property type="term" value="C:host cell nucleolus"/>
    <property type="evidence" value="ECO:0007669"/>
    <property type="project" value="UniProtKB-SubCell"/>
</dbReference>
<accession>B7FCB5</accession>
<dbReference type="InterPro" id="IPR001831">
    <property type="entry name" value="IV_Tat"/>
</dbReference>
<keyword evidence="9 10" id="KW-0804">Transcription</keyword>
<evidence type="ECO:0000256" key="7">
    <source>
        <dbReference type="ARBA" id="ARBA00023015"/>
    </source>
</evidence>
<protein>
    <recommendedName>
        <fullName evidence="3 10">Protein Tat</fullName>
    </recommendedName>
</protein>
<keyword evidence="8 10" id="KW-0010">Activator</keyword>
<dbReference type="GO" id="GO:0001070">
    <property type="term" value="F:RNA-binding transcription regulator activity"/>
    <property type="evidence" value="ECO:0007669"/>
    <property type="project" value="InterPro"/>
</dbReference>
<organismHost>
    <name type="scientific">Pan troglodytes</name>
    <name type="common">Chimpanzee</name>
    <dbReference type="NCBI Taxonomy" id="9598"/>
</organismHost>
<evidence type="ECO:0000313" key="11">
    <source>
        <dbReference type="EMBL" id="CAN87028.1"/>
    </source>
</evidence>
<dbReference type="GO" id="GO:0003723">
    <property type="term" value="F:RNA binding"/>
    <property type="evidence" value="ECO:0007669"/>
    <property type="project" value="UniProtKB-KW"/>
</dbReference>
<keyword evidence="4 10" id="KW-1048">Host nucleus</keyword>
<evidence type="ECO:0000256" key="3">
    <source>
        <dbReference type="ARBA" id="ARBA00022376"/>
    </source>
</evidence>
<evidence type="ECO:0000256" key="6">
    <source>
        <dbReference type="ARBA" id="ARBA00022884"/>
    </source>
</evidence>
<evidence type="ECO:0000256" key="8">
    <source>
        <dbReference type="ARBA" id="ARBA00023159"/>
    </source>
</evidence>
<organismHost>
    <name type="scientific">Cercopithecidae</name>
    <name type="common">Old World monkeys</name>
    <dbReference type="NCBI Taxonomy" id="9527"/>
</organismHost>
<keyword evidence="5" id="KW-0945">Host-virus interaction</keyword>
<organism evidence="11">
    <name type="scientific">Simian immunodeficiency virus</name>
    <name type="common">SIV</name>
    <dbReference type="NCBI Taxonomy" id="11723"/>
    <lineage>
        <taxon>Viruses</taxon>
        <taxon>Riboviria</taxon>
        <taxon>Pararnavirae</taxon>
        <taxon>Artverviricota</taxon>
        <taxon>Revtraviricetes</taxon>
        <taxon>Ortervirales</taxon>
        <taxon>Retroviridae</taxon>
        <taxon>Orthoretrovirinae</taxon>
        <taxon>Lentivirus</taxon>
        <taxon>Lentivirus simimdef</taxon>
    </lineage>
</organism>
<keyword evidence="7 10" id="KW-0805">Transcription regulation</keyword>
<proteinExistence type="inferred from homology"/>
<evidence type="ECO:0000256" key="10">
    <source>
        <dbReference type="RuleBase" id="RU003311"/>
    </source>
</evidence>
<sequence>MRKSLLCIISTGYCKEGSSCISPKGVLNNKRKGNNNFKEQNNCIETWREQQEIREKLSKETLSPCDHRCSCVACVYSCTLCFLQKGLGISYRSYSKKTKPDTTTAASR</sequence>
<evidence type="ECO:0000256" key="9">
    <source>
        <dbReference type="ARBA" id="ARBA00023163"/>
    </source>
</evidence>
<comment type="similarity">
    <text evidence="2 10">Belongs to the lentiviruses Tat family.</text>
</comment>
<dbReference type="Pfam" id="PF00539">
    <property type="entry name" value="Tat"/>
    <property type="match status" value="1"/>
</dbReference>
<gene>
    <name evidence="11" type="primary">Tat exon1</name>
</gene>
<evidence type="ECO:0000256" key="2">
    <source>
        <dbReference type="ARBA" id="ARBA00009398"/>
    </source>
</evidence>
<dbReference type="EMBL" id="AM745105">
    <property type="protein sequence ID" value="CAN87028.1"/>
    <property type="molecule type" value="Genomic_DNA"/>
</dbReference>
<dbReference type="Gene3D" id="4.10.20.10">
    <property type="entry name" value="Tat domain"/>
    <property type="match status" value="1"/>
</dbReference>
<reference evidence="11" key="1">
    <citation type="journal article" date="2009" name="J. Virol.">
        <title>Full-length genome characterization of a novel simian immunodeficiency virus lineage (SIVolc) from olive Colobus (Procolobus verus) and new SIVwrcPbb strains from Western Red Colobus (Piliocolobus badius badius) from the Tai Forest in Ivory Coast.</title>
        <authorList>
            <person name="Liegeois F."/>
            <person name="Lafay B."/>
            <person name="Formenty P."/>
            <person name="Locatelli S."/>
            <person name="Courgnaud V."/>
            <person name="Delaporte E."/>
            <person name="Peeters M."/>
        </authorList>
    </citation>
    <scope>NUCLEOTIDE SEQUENCE</scope>
    <source>
        <strain evidence="11">SIVwrc</strain>
    </source>
</reference>